<dbReference type="PANTHER" id="PTHR11236">
    <property type="entry name" value="AMINOBENZOATE/ANTHRANILATE SYNTHASE"/>
    <property type="match status" value="1"/>
</dbReference>
<dbReference type="InterPro" id="IPR006805">
    <property type="entry name" value="Anth_synth_I_N"/>
</dbReference>
<dbReference type="GO" id="GO:0000162">
    <property type="term" value="P:L-tryptophan biosynthetic process"/>
    <property type="evidence" value="ECO:0007669"/>
    <property type="project" value="TreeGrafter"/>
</dbReference>
<dbReference type="Pfam" id="PF00425">
    <property type="entry name" value="Chorismate_bind"/>
    <property type="match status" value="1"/>
</dbReference>
<dbReference type="SUPFAM" id="SSF56322">
    <property type="entry name" value="ADC synthase"/>
    <property type="match status" value="1"/>
</dbReference>
<reference evidence="3 4" key="1">
    <citation type="submission" date="2016-09" db="EMBL/GenBank/DDBJ databases">
        <title>Desulfuribacillus arsenicus sp. nov., an obligately anaerobic, dissimilatory arsenic- and antimonate-reducing bacterium isolated from anoxic sediments.</title>
        <authorList>
            <person name="Abin C.A."/>
            <person name="Hollibaugh J.T."/>
        </authorList>
    </citation>
    <scope>NUCLEOTIDE SEQUENCE [LARGE SCALE GENOMIC DNA]</scope>
    <source>
        <strain evidence="3 4">MLFW-2</strain>
    </source>
</reference>
<name>A0A1E5L7B6_9FIRM</name>
<gene>
    <name evidence="3" type="ORF">BHU72_02480</name>
</gene>
<dbReference type="AlphaFoldDB" id="A0A1E5L7B6"/>
<dbReference type="PANTHER" id="PTHR11236:SF41">
    <property type="entry name" value="AMINODEOXYCHORISMATE SYNTHASE COMPONENT 1"/>
    <property type="match status" value="1"/>
</dbReference>
<dbReference type="PRINTS" id="PR00095">
    <property type="entry name" value="ANTSNTHASEI"/>
</dbReference>
<dbReference type="Gene3D" id="3.60.120.10">
    <property type="entry name" value="Anthranilate synthase"/>
    <property type="match status" value="1"/>
</dbReference>
<sequence length="496" mass="56306">MIDDKTYTQWKSEYTVIPVIKKLAFHGTVIDLCDAFPSEYQILLHSPRIGRYSFYAVRNVAFLTGTENGIQISNSEGQAPINIDGDPLLLLEDYFVKYQGPRVSVDMPFYGGLIGFFSYDIARYIENLPNTASDDLRLPLYYFSLVSDGIAVDHQNNEIYLFANALDDESYLDVCERIDEIESIIFSSSNPSHSDKDQYKDYAIQSNDEEKIIDACNTREYLEESFTEDGFCDAVDRIIDYIKAGDVFQVNLSLRRGLRTQNSPLQIYRALVEKNPSPYMSFIQTPEFVIASSSPELLVKVRGSMVETRPIAGTRSRGLNEEDESRLIDELMTNEKELAEHIMLVDLERNDLGRVCKYGTVEVDELFAIEKYSHVLHLVSNVRGELMDDKSLFDIVRAVFPGGTITGAPKVRTMEIIEELEPVKRGLYTGSIGWLGFQQDMELNIVIRTAIFKDGWAFVQAGAGIVYDSIPKREYKESMKKARALWEVLHSSGESI</sequence>
<evidence type="ECO:0000259" key="1">
    <source>
        <dbReference type="Pfam" id="PF00425"/>
    </source>
</evidence>
<evidence type="ECO:0000313" key="4">
    <source>
        <dbReference type="Proteomes" id="UP000095255"/>
    </source>
</evidence>
<evidence type="ECO:0008006" key="5">
    <source>
        <dbReference type="Google" id="ProtNLM"/>
    </source>
</evidence>
<keyword evidence="4" id="KW-1185">Reference proteome</keyword>
<dbReference type="STRING" id="1390249.BHU72_02480"/>
<dbReference type="InterPro" id="IPR019999">
    <property type="entry name" value="Anth_synth_I-like"/>
</dbReference>
<feature type="domain" description="Anthranilate synthase component I N-terminal" evidence="2">
    <location>
        <begin position="37"/>
        <end position="161"/>
    </location>
</feature>
<evidence type="ECO:0000313" key="3">
    <source>
        <dbReference type="EMBL" id="OEH85948.1"/>
    </source>
</evidence>
<proteinExistence type="predicted"/>
<dbReference type="Pfam" id="PF04715">
    <property type="entry name" value="Anth_synt_I_N"/>
    <property type="match status" value="1"/>
</dbReference>
<protein>
    <recommendedName>
        <fullName evidence="5">Aminodeoxychorismate synthase</fullName>
    </recommendedName>
</protein>
<accession>A0A1E5L7B6</accession>
<evidence type="ECO:0000259" key="2">
    <source>
        <dbReference type="Pfam" id="PF04715"/>
    </source>
</evidence>
<comment type="caution">
    <text evidence="3">The sequence shown here is derived from an EMBL/GenBank/DDBJ whole genome shotgun (WGS) entry which is preliminary data.</text>
</comment>
<dbReference type="Proteomes" id="UP000095255">
    <property type="component" value="Unassembled WGS sequence"/>
</dbReference>
<feature type="domain" description="Chorismate-utilising enzyme C-terminal" evidence="1">
    <location>
        <begin position="228"/>
        <end position="481"/>
    </location>
</feature>
<organism evidence="3 4">
    <name type="scientific">Desulfuribacillus stibiiarsenatis</name>
    <dbReference type="NCBI Taxonomy" id="1390249"/>
    <lineage>
        <taxon>Bacteria</taxon>
        <taxon>Bacillati</taxon>
        <taxon>Bacillota</taxon>
        <taxon>Desulfuribacillia</taxon>
        <taxon>Desulfuribacillales</taxon>
        <taxon>Desulfuribacillaceae</taxon>
        <taxon>Desulfuribacillus</taxon>
    </lineage>
</organism>
<dbReference type="EMBL" id="MJAT01000012">
    <property type="protein sequence ID" value="OEH85948.1"/>
    <property type="molecule type" value="Genomic_DNA"/>
</dbReference>
<dbReference type="InterPro" id="IPR015890">
    <property type="entry name" value="Chorismate_C"/>
</dbReference>
<dbReference type="InterPro" id="IPR005801">
    <property type="entry name" value="ADC_synthase"/>
</dbReference>